<dbReference type="KEGG" id="dax:FDQ92_00485"/>
<dbReference type="InterPro" id="IPR045397">
    <property type="entry name" value="TumE-like"/>
</dbReference>
<dbReference type="OrthoDB" id="572460at2"/>
<sequence>MNDFGFAESIDIREEIRASKQAVIDAKIVLVDGSVLYINEFIDAKYTVEKLTYAYQYQNKKGKLIFRYDNARHSPALGFDDHKHLSEGGIVQVCTPDICDVVDEVIGRI</sequence>
<organism evidence="1 2">
    <name type="scientific">Desulfoglaeba alkanexedens ALDC</name>
    <dbReference type="NCBI Taxonomy" id="980445"/>
    <lineage>
        <taxon>Bacteria</taxon>
        <taxon>Pseudomonadati</taxon>
        <taxon>Thermodesulfobacteriota</taxon>
        <taxon>Syntrophobacteria</taxon>
        <taxon>Syntrophobacterales</taxon>
        <taxon>Syntrophobacteraceae</taxon>
        <taxon>Desulfoglaeba</taxon>
    </lineage>
</organism>
<proteinExistence type="predicted"/>
<accession>A0A4P8L5V2</accession>
<dbReference type="AlphaFoldDB" id="A0A4P8L5V2"/>
<evidence type="ECO:0000313" key="1">
    <source>
        <dbReference type="EMBL" id="QCQ23379.1"/>
    </source>
</evidence>
<name>A0A4P8L5V2_9BACT</name>
<protein>
    <submittedName>
        <fullName evidence="1">Uncharacterized protein</fullName>
    </submittedName>
</protein>
<reference evidence="1 2" key="1">
    <citation type="submission" date="2019-05" db="EMBL/GenBank/DDBJ databases">
        <title>The Complete Genome Sequence of the n-alkane-degrading Desulfoglaeba alkanexedens ALDC reveals multiple alkylsuccinate synthase gene clusters.</title>
        <authorList>
            <person name="Callaghan A.V."/>
            <person name="Davidova I.A."/>
            <person name="Duncan K.E."/>
            <person name="Morris B."/>
            <person name="McInerney M.J."/>
        </authorList>
    </citation>
    <scope>NUCLEOTIDE SEQUENCE [LARGE SCALE GENOMIC DNA]</scope>
    <source>
        <strain evidence="1 2">ALDC</strain>
    </source>
</reference>
<keyword evidence="2" id="KW-1185">Reference proteome</keyword>
<dbReference type="Pfam" id="PF20126">
    <property type="entry name" value="TumE"/>
    <property type="match status" value="1"/>
</dbReference>
<gene>
    <name evidence="1" type="ORF">FDQ92_00485</name>
</gene>
<reference evidence="1 2" key="2">
    <citation type="submission" date="2019-05" db="EMBL/GenBank/DDBJ databases">
        <authorList>
            <person name="Suflita J.M."/>
            <person name="Marks C.R."/>
        </authorList>
    </citation>
    <scope>NUCLEOTIDE SEQUENCE [LARGE SCALE GENOMIC DNA]</scope>
    <source>
        <strain evidence="1 2">ALDC</strain>
    </source>
</reference>
<dbReference type="EMBL" id="CP040098">
    <property type="protein sequence ID" value="QCQ23379.1"/>
    <property type="molecule type" value="Genomic_DNA"/>
</dbReference>
<dbReference type="Proteomes" id="UP000298602">
    <property type="component" value="Chromosome"/>
</dbReference>
<evidence type="ECO:0000313" key="2">
    <source>
        <dbReference type="Proteomes" id="UP000298602"/>
    </source>
</evidence>